<comment type="caution">
    <text evidence="1">The sequence shown here is derived from an EMBL/GenBank/DDBJ whole genome shotgun (WGS) entry which is preliminary data.</text>
</comment>
<gene>
    <name evidence="1" type="ORF">GJ654_07855</name>
</gene>
<dbReference type="EMBL" id="WNKS01000005">
    <property type="protein sequence ID" value="MTV30906.1"/>
    <property type="molecule type" value="Genomic_DNA"/>
</dbReference>
<sequence>MAGASKGWSTGFSAACYTVFARSLRDPRKRNRAEILQAKGGFPRERNTISELILRKPYEVAPGGLDQNSIYGCGAFRQNLRFL</sequence>
<organism evidence="1 2">
    <name type="scientific">Rhodoblastus acidophilus</name>
    <name type="common">Rhodopseudomonas acidophila</name>
    <dbReference type="NCBI Taxonomy" id="1074"/>
    <lineage>
        <taxon>Bacteria</taxon>
        <taxon>Pseudomonadati</taxon>
        <taxon>Pseudomonadota</taxon>
        <taxon>Alphaproteobacteria</taxon>
        <taxon>Hyphomicrobiales</taxon>
        <taxon>Rhodoblastaceae</taxon>
        <taxon>Rhodoblastus</taxon>
    </lineage>
</organism>
<protein>
    <submittedName>
        <fullName evidence="1">Uncharacterized protein</fullName>
    </submittedName>
</protein>
<evidence type="ECO:0000313" key="1">
    <source>
        <dbReference type="EMBL" id="MTV30906.1"/>
    </source>
</evidence>
<dbReference type="RefSeq" id="WP_155445599.1">
    <property type="nucleotide sequence ID" value="NZ_WNKS01000005.1"/>
</dbReference>
<name>A0A6N8DM04_RHOAC</name>
<dbReference type="OrthoDB" id="7667044at2"/>
<dbReference type="AlphaFoldDB" id="A0A6N8DM04"/>
<evidence type="ECO:0000313" key="2">
    <source>
        <dbReference type="Proteomes" id="UP000439113"/>
    </source>
</evidence>
<dbReference type="Proteomes" id="UP000439113">
    <property type="component" value="Unassembled WGS sequence"/>
</dbReference>
<proteinExistence type="predicted"/>
<reference evidence="1 2" key="1">
    <citation type="submission" date="2019-11" db="EMBL/GenBank/DDBJ databases">
        <title>Whole-genome sequence of a Rhodoblastus acidophilus DSM 142.</title>
        <authorList>
            <person name="Kyndt J.A."/>
            <person name="Meyer T.E."/>
        </authorList>
    </citation>
    <scope>NUCLEOTIDE SEQUENCE [LARGE SCALE GENOMIC DNA]</scope>
    <source>
        <strain evidence="1 2">DSM 142</strain>
    </source>
</reference>
<accession>A0A6N8DM04</accession>